<dbReference type="InterPro" id="IPR001313">
    <property type="entry name" value="Pumilio_RNA-bd_rpt"/>
</dbReference>
<dbReference type="SUPFAM" id="SSF48371">
    <property type="entry name" value="ARM repeat"/>
    <property type="match status" value="1"/>
</dbReference>
<dbReference type="OMA" id="KFLECCT"/>
<dbReference type="PANTHER" id="PTHR12537">
    <property type="entry name" value="RNA BINDING PROTEIN PUMILIO-RELATED"/>
    <property type="match status" value="1"/>
</dbReference>
<dbReference type="InterPro" id="IPR011989">
    <property type="entry name" value="ARM-like"/>
</dbReference>
<feature type="region of interest" description="Disordered" evidence="1">
    <location>
        <begin position="167"/>
        <end position="199"/>
    </location>
</feature>
<dbReference type="PROSITE" id="PS50303">
    <property type="entry name" value="PUM_HD"/>
    <property type="match status" value="1"/>
</dbReference>
<dbReference type="EMBL" id="AACB03000005">
    <property type="protein sequence ID" value="KAE8301635.1"/>
    <property type="molecule type" value="Genomic_DNA"/>
</dbReference>
<dbReference type="Proteomes" id="UP000001548">
    <property type="component" value="Unassembled WGS sequence"/>
</dbReference>
<reference evidence="2 3" key="1">
    <citation type="journal article" date="2007" name="Science">
        <title>Genomic minimalism in the early diverging intestinal parasite Giardia lamblia.</title>
        <authorList>
            <person name="Morrison H.G."/>
            <person name="McArthur A.G."/>
            <person name="Gillin F.D."/>
            <person name="Aley S.B."/>
            <person name="Adam R.D."/>
            <person name="Olsen G.J."/>
            <person name="Best A.A."/>
            <person name="Cande W.Z."/>
            <person name="Chen F."/>
            <person name="Cipriano M.J."/>
            <person name="Davids B.J."/>
            <person name="Dawson S.C."/>
            <person name="Elmendorf H.G."/>
            <person name="Hehl A.B."/>
            <person name="Holder M.E."/>
            <person name="Huse S.M."/>
            <person name="Kim U.U."/>
            <person name="Lasek-Nesselquist E."/>
            <person name="Manning G."/>
            <person name="Nigam A."/>
            <person name="Nixon J.E."/>
            <person name="Palm D."/>
            <person name="Passamaneck N.E."/>
            <person name="Prabhu A."/>
            <person name="Reich C.I."/>
            <person name="Reiner D.S."/>
            <person name="Samuelson J."/>
            <person name="Svard S.G."/>
            <person name="Sogin M.L."/>
        </authorList>
    </citation>
    <scope>NUCLEOTIDE SEQUENCE [LARGE SCALE GENOMIC DNA]</scope>
    <source>
        <strain evidence="2 3">WB C6</strain>
    </source>
</reference>
<name>A8BKS6_GIAIC</name>
<keyword evidence="3" id="KW-1185">Reference proteome</keyword>
<evidence type="ECO:0000313" key="3">
    <source>
        <dbReference type="Proteomes" id="UP000001548"/>
    </source>
</evidence>
<dbReference type="RefSeq" id="XP_001706338.1">
    <property type="nucleotide sequence ID" value="XM_001706286.1"/>
</dbReference>
<dbReference type="InterPro" id="IPR016024">
    <property type="entry name" value="ARM-type_fold"/>
</dbReference>
<evidence type="ECO:0000313" key="2">
    <source>
        <dbReference type="EMBL" id="KAE8301635.1"/>
    </source>
</evidence>
<accession>A8BKS6</accession>
<feature type="compositionally biased region" description="Polar residues" evidence="1">
    <location>
        <begin position="17"/>
        <end position="27"/>
    </location>
</feature>
<comment type="caution">
    <text evidence="2">The sequence shown here is derived from an EMBL/GenBank/DDBJ whole genome shotgun (WGS) entry which is preliminary data.</text>
</comment>
<evidence type="ECO:0000256" key="1">
    <source>
        <dbReference type="SAM" id="MobiDB-lite"/>
    </source>
</evidence>
<dbReference type="InterPro" id="IPR033133">
    <property type="entry name" value="PUM-HD"/>
</dbReference>
<dbReference type="PANTHER" id="PTHR12537:SF12">
    <property type="entry name" value="MATERNAL PROTEIN PUMILIO"/>
    <property type="match status" value="1"/>
</dbReference>
<organism evidence="2 3">
    <name type="scientific">Giardia intestinalis (strain ATCC 50803 / WB clone C6)</name>
    <name type="common">Giardia lamblia</name>
    <dbReference type="NCBI Taxonomy" id="184922"/>
    <lineage>
        <taxon>Eukaryota</taxon>
        <taxon>Metamonada</taxon>
        <taxon>Diplomonadida</taxon>
        <taxon>Hexamitidae</taxon>
        <taxon>Giardiinae</taxon>
        <taxon>Giardia</taxon>
    </lineage>
</organism>
<protein>
    <submittedName>
        <fullName evidence="2">Pumilio-family RNA-binding protein</fullName>
    </submittedName>
</protein>
<dbReference type="HOGENOM" id="CLU_410754_0_0_1"/>
<dbReference type="VEuPathDB" id="GiardiaDB:GL50803_4548"/>
<feature type="region of interest" description="Disordered" evidence="1">
    <location>
        <begin position="1"/>
        <end position="45"/>
    </location>
</feature>
<dbReference type="GeneID" id="5699228"/>
<gene>
    <name evidence="2" type="ORF">GL50803_004548</name>
</gene>
<feature type="compositionally biased region" description="Polar residues" evidence="1">
    <location>
        <begin position="170"/>
        <end position="182"/>
    </location>
</feature>
<feature type="compositionally biased region" description="Low complexity" evidence="1">
    <location>
        <begin position="183"/>
        <end position="193"/>
    </location>
</feature>
<dbReference type="Gene3D" id="1.25.10.10">
    <property type="entry name" value="Leucine-rich Repeat Variant"/>
    <property type="match status" value="1"/>
</dbReference>
<dbReference type="STRING" id="184922.A8BKS6"/>
<dbReference type="Pfam" id="PF00806">
    <property type="entry name" value="PUF"/>
    <property type="match status" value="1"/>
</dbReference>
<dbReference type="GO" id="GO:0010608">
    <property type="term" value="P:post-transcriptional regulation of gene expression"/>
    <property type="evidence" value="ECO:0000318"/>
    <property type="project" value="GO_Central"/>
</dbReference>
<dbReference type="PROSITE" id="PS50302">
    <property type="entry name" value="PUM"/>
    <property type="match status" value="2"/>
</dbReference>
<dbReference type="SMART" id="SM00025">
    <property type="entry name" value="Pumilio"/>
    <property type="match status" value="5"/>
</dbReference>
<dbReference type="AlphaFoldDB" id="A8BKS6"/>
<proteinExistence type="predicted"/>
<dbReference type="KEGG" id="gla:GL50803_004548"/>
<dbReference type="GO" id="GO:0005737">
    <property type="term" value="C:cytoplasm"/>
    <property type="evidence" value="ECO:0000318"/>
    <property type="project" value="GO_Central"/>
</dbReference>
<sequence>MRHMDDADSTAFRRSMHQSGPSESCSVEPNAHHEESVPESVTSNEYTDLQEDELFERFNTDMFPGADPTSYSFPATLQASFLYPNLQAVGHPMAYCPLTVPGLSPLGYEDTGDLPTTPTSPFSTLEPCVSGSALPPPIAYPVFECSTSGKGLSVPLPYQQYFPSLLLPDSNHTTNQNRNQEQSPILSSPSNRSSDCKHKNASISHSQSFQLPHACLQQDLAPLDALPPLLSFSLPVLPPKENHSHSMYPPVIPLRTQANKALSFGEQRTIRFCSSPNVSITNLSVLSPSGLSSYVLELLDSNASVSNTALEKLQATLNATDLVHFEDFYINLYNIIIENLLNLAKSPKGSLLIVDFVKKVGNEDLYFNLLNALFSRAKLLMNNQHSIWLLQSLLDDLPDEQFLYFCSYIEPDCMAYCYHRQANHVVQKVISILESKAFVSERHRETANRISAIILKDPSDFLALSDQMCGCRIYQKLFPLLIDEGELINIRSVLLEKFVFLCNNQWANFCIQGLIKNKRLIHSSIRKEVVEQLTRNAILFCTHKFGSHVIEKFLECCTVKERIDFSMSLFMNPNFPNLMDDSYGNFIVQKMLHQKESKTDARLATLRETCGRLCKYYLKRHNFKEQSIKNIMCYLSKSLKGLKGLEPLCPDKVLDIARKLDTSSWVFCA</sequence>
<dbReference type="GO" id="GO:0003729">
    <property type="term" value="F:mRNA binding"/>
    <property type="evidence" value="ECO:0000318"/>
    <property type="project" value="GO_Central"/>
</dbReference>